<evidence type="ECO:0000313" key="3">
    <source>
        <dbReference type="Proteomes" id="UP001066276"/>
    </source>
</evidence>
<evidence type="ECO:0000313" key="2">
    <source>
        <dbReference type="EMBL" id="KAJ1214893.1"/>
    </source>
</evidence>
<protein>
    <submittedName>
        <fullName evidence="2">Uncharacterized protein</fullName>
    </submittedName>
</protein>
<feature type="region of interest" description="Disordered" evidence="1">
    <location>
        <begin position="68"/>
        <end position="98"/>
    </location>
</feature>
<evidence type="ECO:0000256" key="1">
    <source>
        <dbReference type="SAM" id="MobiDB-lite"/>
    </source>
</evidence>
<feature type="region of interest" description="Disordered" evidence="1">
    <location>
        <begin position="29"/>
        <end position="52"/>
    </location>
</feature>
<accession>A0AAV7WLE6</accession>
<gene>
    <name evidence="2" type="ORF">NDU88_002504</name>
</gene>
<keyword evidence="3" id="KW-1185">Reference proteome</keyword>
<proteinExistence type="predicted"/>
<reference evidence="2" key="1">
    <citation type="journal article" date="2022" name="bioRxiv">
        <title>Sequencing and chromosome-scale assembly of the giantPleurodeles waltlgenome.</title>
        <authorList>
            <person name="Brown T."/>
            <person name="Elewa A."/>
            <person name="Iarovenko S."/>
            <person name="Subramanian E."/>
            <person name="Araus A.J."/>
            <person name="Petzold A."/>
            <person name="Susuki M."/>
            <person name="Suzuki K.-i.T."/>
            <person name="Hayashi T."/>
            <person name="Toyoda A."/>
            <person name="Oliveira C."/>
            <person name="Osipova E."/>
            <person name="Leigh N.D."/>
            <person name="Simon A."/>
            <person name="Yun M.H."/>
        </authorList>
    </citation>
    <scope>NUCLEOTIDE SEQUENCE</scope>
    <source>
        <strain evidence="2">20211129_DDA</strain>
        <tissue evidence="2">Liver</tissue>
    </source>
</reference>
<sequence length="98" mass="10615">MVRSGDFYICDSSHFSEEGWGLEISGAGRRAARRPSRSVGADETAPTDRRGLPCAGRLGLECTGRLSPASRALSPMRPSIRSAPSRAPRVCAEPWRDQ</sequence>
<dbReference type="Proteomes" id="UP001066276">
    <property type="component" value="Chromosome 1_1"/>
</dbReference>
<comment type="caution">
    <text evidence="2">The sequence shown here is derived from an EMBL/GenBank/DDBJ whole genome shotgun (WGS) entry which is preliminary data.</text>
</comment>
<organism evidence="2 3">
    <name type="scientific">Pleurodeles waltl</name>
    <name type="common">Iberian ribbed newt</name>
    <dbReference type="NCBI Taxonomy" id="8319"/>
    <lineage>
        <taxon>Eukaryota</taxon>
        <taxon>Metazoa</taxon>
        <taxon>Chordata</taxon>
        <taxon>Craniata</taxon>
        <taxon>Vertebrata</taxon>
        <taxon>Euteleostomi</taxon>
        <taxon>Amphibia</taxon>
        <taxon>Batrachia</taxon>
        <taxon>Caudata</taxon>
        <taxon>Salamandroidea</taxon>
        <taxon>Salamandridae</taxon>
        <taxon>Pleurodelinae</taxon>
        <taxon>Pleurodeles</taxon>
    </lineage>
</organism>
<dbReference type="EMBL" id="JANPWB010000001">
    <property type="protein sequence ID" value="KAJ1214893.1"/>
    <property type="molecule type" value="Genomic_DNA"/>
</dbReference>
<name>A0AAV7WLE6_PLEWA</name>
<dbReference type="AlphaFoldDB" id="A0AAV7WLE6"/>